<feature type="domain" description="DNA-directed DNA polymerase family B exonuclease" evidence="2">
    <location>
        <begin position="1"/>
        <end position="82"/>
    </location>
</feature>
<accession>A0A1Y1WYR9</accession>
<protein>
    <recommendedName>
        <fullName evidence="1">DNA polymerase delta catalytic subunit</fullName>
    </recommendedName>
</protein>
<keyword evidence="4" id="KW-1185">Reference proteome</keyword>
<evidence type="ECO:0000259" key="2">
    <source>
        <dbReference type="Pfam" id="PF03104"/>
    </source>
</evidence>
<dbReference type="GO" id="GO:0003676">
    <property type="term" value="F:nucleic acid binding"/>
    <property type="evidence" value="ECO:0007669"/>
    <property type="project" value="InterPro"/>
</dbReference>
<dbReference type="AlphaFoldDB" id="A0A1Y1WYR9"/>
<name>A0A1Y1WYR9_9FUNG</name>
<proteinExistence type="predicted"/>
<dbReference type="Pfam" id="PF03104">
    <property type="entry name" value="DNA_pol_B_exo1"/>
    <property type="match status" value="1"/>
</dbReference>
<dbReference type="GO" id="GO:0003887">
    <property type="term" value="F:DNA-directed DNA polymerase activity"/>
    <property type="evidence" value="ECO:0007669"/>
    <property type="project" value="TreeGrafter"/>
</dbReference>
<evidence type="ECO:0000313" key="4">
    <source>
        <dbReference type="Proteomes" id="UP000193498"/>
    </source>
</evidence>
<dbReference type="GO" id="GO:0006297">
    <property type="term" value="P:nucleotide-excision repair, DNA gap filling"/>
    <property type="evidence" value="ECO:0007669"/>
    <property type="project" value="TreeGrafter"/>
</dbReference>
<dbReference type="InParanoid" id="A0A1Y1WYR9"/>
<dbReference type="GO" id="GO:0008296">
    <property type="term" value="F:3'-5'-DNA exonuclease activity"/>
    <property type="evidence" value="ECO:0007669"/>
    <property type="project" value="TreeGrafter"/>
</dbReference>
<dbReference type="Gene3D" id="3.30.420.10">
    <property type="entry name" value="Ribonuclease H-like superfamily/Ribonuclease H"/>
    <property type="match status" value="1"/>
</dbReference>
<dbReference type="SUPFAM" id="SSF53098">
    <property type="entry name" value="Ribonuclease H-like"/>
    <property type="match status" value="1"/>
</dbReference>
<dbReference type="GO" id="GO:0045004">
    <property type="term" value="P:DNA replication proofreading"/>
    <property type="evidence" value="ECO:0007669"/>
    <property type="project" value="TreeGrafter"/>
</dbReference>
<dbReference type="InterPro" id="IPR006133">
    <property type="entry name" value="DNA-dir_DNA_pol_B_exonuc"/>
</dbReference>
<feature type="non-terminal residue" evidence="3">
    <location>
        <position position="177"/>
    </location>
</feature>
<dbReference type="InterPro" id="IPR012337">
    <property type="entry name" value="RNaseH-like_sf"/>
</dbReference>
<evidence type="ECO:0000313" key="3">
    <source>
        <dbReference type="EMBL" id="ORX78498.1"/>
    </source>
</evidence>
<comment type="caution">
    <text evidence="3">The sequence shown here is derived from an EMBL/GenBank/DDBJ whole genome shotgun (WGS) entry which is preliminary data.</text>
</comment>
<dbReference type="InterPro" id="IPR050240">
    <property type="entry name" value="DNA_pol_type-B"/>
</dbReference>
<gene>
    <name evidence="3" type="ORF">K493DRAFT_148336</name>
</gene>
<feature type="non-terminal residue" evidence="3">
    <location>
        <position position="1"/>
    </location>
</feature>
<reference evidence="3 4" key="1">
    <citation type="submission" date="2016-07" db="EMBL/GenBank/DDBJ databases">
        <title>Pervasive Adenine N6-methylation of Active Genes in Fungi.</title>
        <authorList>
            <consortium name="DOE Joint Genome Institute"/>
            <person name="Mondo S.J."/>
            <person name="Dannebaum R.O."/>
            <person name="Kuo R.C."/>
            <person name="Labutti K."/>
            <person name="Haridas S."/>
            <person name="Kuo A."/>
            <person name="Salamov A."/>
            <person name="Ahrendt S.R."/>
            <person name="Lipzen A."/>
            <person name="Sullivan W."/>
            <person name="Andreopoulos W.B."/>
            <person name="Clum A."/>
            <person name="Lindquist E."/>
            <person name="Daum C."/>
            <person name="Ramamoorthy G.K."/>
            <person name="Gryganskyi A."/>
            <person name="Culley D."/>
            <person name="Magnuson J.K."/>
            <person name="James T.Y."/>
            <person name="O'Malley M.A."/>
            <person name="Stajich J.E."/>
            <person name="Spatafora J.W."/>
            <person name="Visel A."/>
            <person name="Grigoriev I.V."/>
        </authorList>
    </citation>
    <scope>NUCLEOTIDE SEQUENCE [LARGE SCALE GENOMIC DNA]</scope>
    <source>
        <strain evidence="3 4">CBS 931.73</strain>
    </source>
</reference>
<dbReference type="GO" id="GO:0043625">
    <property type="term" value="C:delta DNA polymerase complex"/>
    <property type="evidence" value="ECO:0007669"/>
    <property type="project" value="TreeGrafter"/>
</dbReference>
<dbReference type="PANTHER" id="PTHR10322">
    <property type="entry name" value="DNA POLYMERASE CATALYTIC SUBUNIT"/>
    <property type="match status" value="1"/>
</dbReference>
<evidence type="ECO:0000256" key="1">
    <source>
        <dbReference type="ARBA" id="ARBA00024411"/>
    </source>
</evidence>
<dbReference type="STRING" id="1314790.A0A1Y1WYR9"/>
<dbReference type="EMBL" id="MCFE01000822">
    <property type="protein sequence ID" value="ORX78498.1"/>
    <property type="molecule type" value="Genomic_DNA"/>
</dbReference>
<dbReference type="PANTHER" id="PTHR10322:SF23">
    <property type="entry name" value="DNA POLYMERASE DELTA CATALYTIC SUBUNIT"/>
    <property type="match status" value="1"/>
</dbReference>
<dbReference type="GO" id="GO:0006287">
    <property type="term" value="P:base-excision repair, gap-filling"/>
    <property type="evidence" value="ECO:0007669"/>
    <property type="project" value="TreeGrafter"/>
</dbReference>
<organism evidence="3 4">
    <name type="scientific">Basidiobolus meristosporus CBS 931.73</name>
    <dbReference type="NCBI Taxonomy" id="1314790"/>
    <lineage>
        <taxon>Eukaryota</taxon>
        <taxon>Fungi</taxon>
        <taxon>Fungi incertae sedis</taxon>
        <taxon>Zoopagomycota</taxon>
        <taxon>Entomophthoromycotina</taxon>
        <taxon>Basidiobolomycetes</taxon>
        <taxon>Basidiobolales</taxon>
        <taxon>Basidiobolaceae</taxon>
        <taxon>Basidiobolus</taxon>
    </lineage>
</organism>
<dbReference type="Proteomes" id="UP000193498">
    <property type="component" value="Unassembled WGS sequence"/>
</dbReference>
<sequence length="177" mass="20894">ITGYNIYGFDFKYVFERLSFYLEPLQNMSRLTNGSTNLVDVDWESSAYGYNTYCKVEMDGRLIVDLMLYFKRFKLEKYSLDFVSEKFLGVGKDDVHYEEIWDAFESRNPSQMSLVGKYCVKDSALVIQLFEKFNLWTDLCEMSKAMRCRIGEIYTRGEQLKVKNQTIKECINRNVVL</sequence>
<dbReference type="OrthoDB" id="6755010at2759"/>
<dbReference type="InterPro" id="IPR036397">
    <property type="entry name" value="RNaseH_sf"/>
</dbReference>